<organism evidence="2 3">
    <name type="scientific">Zostera marina</name>
    <name type="common">Eelgrass</name>
    <dbReference type="NCBI Taxonomy" id="29655"/>
    <lineage>
        <taxon>Eukaryota</taxon>
        <taxon>Viridiplantae</taxon>
        <taxon>Streptophyta</taxon>
        <taxon>Embryophyta</taxon>
        <taxon>Tracheophyta</taxon>
        <taxon>Spermatophyta</taxon>
        <taxon>Magnoliopsida</taxon>
        <taxon>Liliopsida</taxon>
        <taxon>Zosteraceae</taxon>
        <taxon>Zostera</taxon>
    </lineage>
</organism>
<proteinExistence type="predicted"/>
<dbReference type="Proteomes" id="UP000036987">
    <property type="component" value="Unassembled WGS sequence"/>
</dbReference>
<feature type="compositionally biased region" description="Polar residues" evidence="1">
    <location>
        <begin position="1"/>
        <end position="12"/>
    </location>
</feature>
<feature type="region of interest" description="Disordered" evidence="1">
    <location>
        <begin position="1"/>
        <end position="35"/>
    </location>
</feature>
<dbReference type="Pfam" id="PF04759">
    <property type="entry name" value="DUF617"/>
    <property type="match status" value="1"/>
</dbReference>
<sequence>MTSLTDPKNWSSILRAPRSAAKRNRHTSDKQNSKISHHRTGIFGMFKLLPMLTTGCKMATFLSNVGMRRHVKSMLPDKAIAVTLFGNRRGRVSLVIQQDPHSPLTFIIELPLPTTALHKEMESGLMKLTLESESKTHRKKLVEEYVWAVYVNGKKYGYCIRRKVGSDEERHVMSILHGISMGTGVLPMVKKDGKETNCEYDHVTYMRGRFKKVVGSKDSEALYLINPDGTTANSELSIFLVRNK</sequence>
<dbReference type="InterPro" id="IPR006460">
    <property type="entry name" value="MIZ1-like_pln"/>
</dbReference>
<comment type="caution">
    <text evidence="2">The sequence shown here is derived from an EMBL/GenBank/DDBJ whole genome shotgun (WGS) entry which is preliminary data.</text>
</comment>
<dbReference type="PANTHER" id="PTHR31696">
    <property type="entry name" value="PROTEIN MIZU-KUSSEI 1"/>
    <property type="match status" value="1"/>
</dbReference>
<evidence type="ECO:0000256" key="1">
    <source>
        <dbReference type="SAM" id="MobiDB-lite"/>
    </source>
</evidence>
<evidence type="ECO:0000313" key="2">
    <source>
        <dbReference type="EMBL" id="KMZ67721.1"/>
    </source>
</evidence>
<dbReference type="OMA" id="GKETNCE"/>
<evidence type="ECO:0008006" key="4">
    <source>
        <dbReference type="Google" id="ProtNLM"/>
    </source>
</evidence>
<dbReference type="EMBL" id="LFYR01000889">
    <property type="protein sequence ID" value="KMZ67721.1"/>
    <property type="molecule type" value="Genomic_DNA"/>
</dbReference>
<dbReference type="AlphaFoldDB" id="A0A0K9PFK3"/>
<dbReference type="NCBIfam" id="TIGR01570">
    <property type="entry name" value="A_thal_3588"/>
    <property type="match status" value="1"/>
</dbReference>
<protein>
    <recommendedName>
        <fullName evidence="4">Protein MIZU-KUSSEI 1</fullName>
    </recommendedName>
</protein>
<dbReference type="GO" id="GO:0010274">
    <property type="term" value="P:hydrotropism"/>
    <property type="evidence" value="ECO:0007669"/>
    <property type="project" value="InterPro"/>
</dbReference>
<accession>A0A0K9PFK3</accession>
<reference evidence="3" key="1">
    <citation type="journal article" date="2016" name="Nature">
        <title>The genome of the seagrass Zostera marina reveals angiosperm adaptation to the sea.</title>
        <authorList>
            <person name="Olsen J.L."/>
            <person name="Rouze P."/>
            <person name="Verhelst B."/>
            <person name="Lin Y.-C."/>
            <person name="Bayer T."/>
            <person name="Collen J."/>
            <person name="Dattolo E."/>
            <person name="De Paoli E."/>
            <person name="Dittami S."/>
            <person name="Maumus F."/>
            <person name="Michel G."/>
            <person name="Kersting A."/>
            <person name="Lauritano C."/>
            <person name="Lohaus R."/>
            <person name="Toepel M."/>
            <person name="Tonon T."/>
            <person name="Vanneste K."/>
            <person name="Amirebrahimi M."/>
            <person name="Brakel J."/>
            <person name="Bostroem C."/>
            <person name="Chovatia M."/>
            <person name="Grimwood J."/>
            <person name="Jenkins J.W."/>
            <person name="Jueterbock A."/>
            <person name="Mraz A."/>
            <person name="Stam W.T."/>
            <person name="Tice H."/>
            <person name="Bornberg-Bauer E."/>
            <person name="Green P.J."/>
            <person name="Pearson G.A."/>
            <person name="Procaccini G."/>
            <person name="Duarte C.M."/>
            <person name="Schmutz J."/>
            <person name="Reusch T.B.H."/>
            <person name="Van de Peer Y."/>
        </authorList>
    </citation>
    <scope>NUCLEOTIDE SEQUENCE [LARGE SCALE GENOMIC DNA]</scope>
    <source>
        <strain evidence="3">cv. Finnish</strain>
    </source>
</reference>
<dbReference type="PANTHER" id="PTHR31696:SF3">
    <property type="entry name" value="OS09G0463600 PROTEIN"/>
    <property type="match status" value="1"/>
</dbReference>
<evidence type="ECO:0000313" key="3">
    <source>
        <dbReference type="Proteomes" id="UP000036987"/>
    </source>
</evidence>
<dbReference type="OrthoDB" id="672310at2759"/>
<name>A0A0K9PFK3_ZOSMR</name>
<keyword evidence="3" id="KW-1185">Reference proteome</keyword>
<gene>
    <name evidence="2" type="ORF">ZOSMA_25G01100</name>
</gene>